<name>A0A1M5ZZ19_9FIRM</name>
<dbReference type="EMBL" id="FQYW01000003">
    <property type="protein sequence ID" value="SHI29504.1"/>
    <property type="molecule type" value="Genomic_DNA"/>
</dbReference>
<sequence>MVWGKELIRGNFFVWKNVVRAPQAQHGHLFDIRHDVSATMSPSKKSIFIVHADSDEVMKPKSFPVAQQDNPSVPGPAKYT</sequence>
<organism evidence="1 2">
    <name type="scientific">Anaerovibrio lipolyticus DSM 3074</name>
    <dbReference type="NCBI Taxonomy" id="1120997"/>
    <lineage>
        <taxon>Bacteria</taxon>
        <taxon>Bacillati</taxon>
        <taxon>Bacillota</taxon>
        <taxon>Negativicutes</taxon>
        <taxon>Selenomonadales</taxon>
        <taxon>Selenomonadaceae</taxon>
        <taxon>Anaerovibrio</taxon>
    </lineage>
</organism>
<reference evidence="1 2" key="1">
    <citation type="submission" date="2016-11" db="EMBL/GenBank/DDBJ databases">
        <authorList>
            <person name="Jaros S."/>
            <person name="Januszkiewicz K."/>
            <person name="Wedrychowicz H."/>
        </authorList>
    </citation>
    <scope>NUCLEOTIDE SEQUENCE [LARGE SCALE GENOMIC DNA]</scope>
    <source>
        <strain evidence="1 2">DSM 3074</strain>
    </source>
</reference>
<protein>
    <submittedName>
        <fullName evidence="1">Uncharacterized protein</fullName>
    </submittedName>
</protein>
<evidence type="ECO:0000313" key="2">
    <source>
        <dbReference type="Proteomes" id="UP000191240"/>
    </source>
</evidence>
<gene>
    <name evidence="1" type="ORF">SAMN02745671_00107</name>
</gene>
<proteinExistence type="predicted"/>
<dbReference type="AlphaFoldDB" id="A0A1M5ZZ19"/>
<dbReference type="Proteomes" id="UP000191240">
    <property type="component" value="Unassembled WGS sequence"/>
</dbReference>
<evidence type="ECO:0000313" key="1">
    <source>
        <dbReference type="EMBL" id="SHI29504.1"/>
    </source>
</evidence>
<accession>A0A1M5ZZ19</accession>